<organism evidence="1 2">
    <name type="scientific">Buttiauxella ferragutiae ATCC 51602</name>
    <dbReference type="NCBI Taxonomy" id="1354252"/>
    <lineage>
        <taxon>Bacteria</taxon>
        <taxon>Pseudomonadati</taxon>
        <taxon>Pseudomonadota</taxon>
        <taxon>Gammaproteobacteria</taxon>
        <taxon>Enterobacterales</taxon>
        <taxon>Enterobacteriaceae</taxon>
        <taxon>Buttiauxella</taxon>
    </lineage>
</organism>
<evidence type="ECO:0000313" key="1">
    <source>
        <dbReference type="EMBL" id="OAT28686.1"/>
    </source>
</evidence>
<name>A0ABX2W9K8_9ENTR</name>
<proteinExistence type="predicted"/>
<protein>
    <submittedName>
        <fullName evidence="1">Uncharacterized protein</fullName>
    </submittedName>
</protein>
<comment type="caution">
    <text evidence="1">The sequence shown here is derived from an EMBL/GenBank/DDBJ whole genome shotgun (WGS) entry which is preliminary data.</text>
</comment>
<dbReference type="Proteomes" id="UP000078407">
    <property type="component" value="Unassembled WGS sequence"/>
</dbReference>
<keyword evidence="2" id="KW-1185">Reference proteome</keyword>
<evidence type="ECO:0000313" key="2">
    <source>
        <dbReference type="Proteomes" id="UP000078407"/>
    </source>
</evidence>
<reference evidence="1 2" key="1">
    <citation type="submission" date="2016-04" db="EMBL/GenBank/DDBJ databases">
        <title>ATOL: Assembling a taxonomically balanced genome-scale reconstruction of the evolutionary history of the Enterobacteriaceae.</title>
        <authorList>
            <person name="Plunkett G.III."/>
            <person name="Neeno-Eckwall E.C."/>
            <person name="Glasner J.D."/>
            <person name="Perna N.T."/>
        </authorList>
    </citation>
    <scope>NUCLEOTIDE SEQUENCE [LARGE SCALE GENOMIC DNA]</scope>
    <source>
        <strain evidence="1 2">ATCC 51602</strain>
    </source>
</reference>
<dbReference type="EMBL" id="LXEQ01000028">
    <property type="protein sequence ID" value="OAT28686.1"/>
    <property type="molecule type" value="Genomic_DNA"/>
</dbReference>
<accession>A0ABX2W9K8</accession>
<sequence length="39" mass="4383">MCLLNEPRAPLYTDNSQKLQNKNPCFAALSVKIAIQDYA</sequence>
<gene>
    <name evidence="1" type="ORF">M976_01626</name>
</gene>